<keyword evidence="4 7" id="KW-0256">Endoplasmic reticulum</keyword>
<evidence type="ECO:0000256" key="4">
    <source>
        <dbReference type="ARBA" id="ARBA00022824"/>
    </source>
</evidence>
<evidence type="ECO:0000256" key="8">
    <source>
        <dbReference type="SAM" id="Coils"/>
    </source>
</evidence>
<dbReference type="OrthoDB" id="2014333at2759"/>
<evidence type="ECO:0000256" key="1">
    <source>
        <dbReference type="ARBA" id="ARBA00004477"/>
    </source>
</evidence>
<dbReference type="GO" id="GO:0006506">
    <property type="term" value="P:GPI anchor biosynthetic process"/>
    <property type="evidence" value="ECO:0007669"/>
    <property type="project" value="TreeGrafter"/>
</dbReference>
<evidence type="ECO:0000313" key="9">
    <source>
        <dbReference type="EMBL" id="RZC42209.1"/>
    </source>
</evidence>
<evidence type="ECO:0000256" key="5">
    <source>
        <dbReference type="ARBA" id="ARBA00022989"/>
    </source>
</evidence>
<keyword evidence="10" id="KW-1185">Reference proteome</keyword>
<dbReference type="PANTHER" id="PTHR16433">
    <property type="entry name" value="DOLICHOL-PHOSPHATE MANNOSYLTRANSFERASE SUBUNIT 3"/>
    <property type="match status" value="1"/>
</dbReference>
<accession>A0A482WC56</accession>
<evidence type="ECO:0000256" key="3">
    <source>
        <dbReference type="ARBA" id="ARBA00022692"/>
    </source>
</evidence>
<dbReference type="InterPro" id="IPR013174">
    <property type="entry name" value="DPM3"/>
</dbReference>
<name>A0A482WC56_ASBVE</name>
<dbReference type="STRING" id="1661398.A0A482WC56"/>
<dbReference type="GO" id="GO:0005789">
    <property type="term" value="C:endoplasmic reticulum membrane"/>
    <property type="evidence" value="ECO:0007669"/>
    <property type="project" value="UniProtKB-SubCell"/>
</dbReference>
<dbReference type="Proteomes" id="UP000292052">
    <property type="component" value="Unassembled WGS sequence"/>
</dbReference>
<feature type="coiled-coil region" evidence="8">
    <location>
        <begin position="64"/>
        <end position="91"/>
    </location>
</feature>
<sequence>MTKLFEWLAVFGVLGAVWLSLVNNKIECALIKQHPTLILFSPVIFLALFGFYAATVVLYRVFTFNNCEKAAAELQEEIQEARTELTKLGFQFKDNHD</sequence>
<proteinExistence type="inferred from homology"/>
<dbReference type="EMBL" id="QDEB01009950">
    <property type="protein sequence ID" value="RZC42209.1"/>
    <property type="molecule type" value="Genomic_DNA"/>
</dbReference>
<gene>
    <name evidence="9" type="ORF">BDFB_004317</name>
</gene>
<organism evidence="9 10">
    <name type="scientific">Asbolus verrucosus</name>
    <name type="common">Desert ironclad beetle</name>
    <dbReference type="NCBI Taxonomy" id="1661398"/>
    <lineage>
        <taxon>Eukaryota</taxon>
        <taxon>Metazoa</taxon>
        <taxon>Ecdysozoa</taxon>
        <taxon>Arthropoda</taxon>
        <taxon>Hexapoda</taxon>
        <taxon>Insecta</taxon>
        <taxon>Pterygota</taxon>
        <taxon>Neoptera</taxon>
        <taxon>Endopterygota</taxon>
        <taxon>Coleoptera</taxon>
        <taxon>Polyphaga</taxon>
        <taxon>Cucujiformia</taxon>
        <taxon>Tenebrionidae</taxon>
        <taxon>Pimeliinae</taxon>
        <taxon>Asbolus</taxon>
    </lineage>
</organism>
<comment type="caution">
    <text evidence="7">Lacks conserved residue(s) required for the propagation of feature annotation.</text>
</comment>
<evidence type="ECO:0000313" key="10">
    <source>
        <dbReference type="Proteomes" id="UP000292052"/>
    </source>
</evidence>
<dbReference type="UniPathway" id="UPA00378"/>
<reference evidence="9 10" key="1">
    <citation type="submission" date="2017-03" db="EMBL/GenBank/DDBJ databases">
        <title>Genome of the blue death feigning beetle - Asbolus verrucosus.</title>
        <authorList>
            <person name="Rider S.D."/>
        </authorList>
    </citation>
    <scope>NUCLEOTIDE SEQUENCE [LARGE SCALE GENOMIC DNA]</scope>
    <source>
        <strain evidence="9">Butters</strain>
        <tissue evidence="9">Head and leg muscle</tissue>
    </source>
</reference>
<keyword evidence="3 7" id="KW-0812">Transmembrane</keyword>
<dbReference type="PANTHER" id="PTHR16433:SF0">
    <property type="entry name" value="DOLICHOL-PHOSPHATE MANNOSYLTRANSFERASE SUBUNIT 3"/>
    <property type="match status" value="1"/>
</dbReference>
<protein>
    <recommendedName>
        <fullName evidence="7">Dolichol-phosphate mannosyltransferase subunit 3</fullName>
    </recommendedName>
</protein>
<dbReference type="GO" id="GO:0033185">
    <property type="term" value="C:dolichol-phosphate-mannose synthase complex"/>
    <property type="evidence" value="ECO:0007669"/>
    <property type="project" value="TreeGrafter"/>
</dbReference>
<evidence type="ECO:0000256" key="6">
    <source>
        <dbReference type="ARBA" id="ARBA00023136"/>
    </source>
</evidence>
<dbReference type="AlphaFoldDB" id="A0A482WC56"/>
<comment type="similarity">
    <text evidence="2 7">Belongs to the DPM3 family.</text>
</comment>
<evidence type="ECO:0000256" key="2">
    <source>
        <dbReference type="ARBA" id="ARBA00010430"/>
    </source>
</evidence>
<feature type="transmembrane region" description="Helical" evidence="7">
    <location>
        <begin position="40"/>
        <end position="59"/>
    </location>
</feature>
<comment type="pathway">
    <text evidence="7">Protein modification; protein glycosylation.</text>
</comment>
<comment type="caution">
    <text evidence="9">The sequence shown here is derived from an EMBL/GenBank/DDBJ whole genome shotgun (WGS) entry which is preliminary data.</text>
</comment>
<keyword evidence="8" id="KW-0175">Coiled coil</keyword>
<comment type="subcellular location">
    <subcellularLocation>
        <location evidence="1 7">Endoplasmic reticulum membrane</location>
        <topology evidence="1 7">Multi-pass membrane protein</topology>
    </subcellularLocation>
</comment>
<keyword evidence="6 7" id="KW-0472">Membrane</keyword>
<comment type="function">
    <text evidence="7">Stabilizer subunit of the dolichol-phosphate mannose (DPM) synthase complex; tethers catalytic subunit to the ER.</text>
</comment>
<dbReference type="Pfam" id="PF08285">
    <property type="entry name" value="DPM3"/>
    <property type="match status" value="1"/>
</dbReference>
<keyword evidence="5 7" id="KW-1133">Transmembrane helix</keyword>
<evidence type="ECO:0000256" key="7">
    <source>
        <dbReference type="RuleBase" id="RU365085"/>
    </source>
</evidence>
<comment type="subunit">
    <text evidence="7">Component of the dolichol-phosphate mannose (DPM) synthase complex.</text>
</comment>